<evidence type="ECO:0000256" key="3">
    <source>
        <dbReference type="ARBA" id="ARBA00022679"/>
    </source>
</evidence>
<keyword evidence="2" id="KW-0328">Glycosyltransferase</keyword>
<dbReference type="GO" id="GO:0016757">
    <property type="term" value="F:glycosyltransferase activity"/>
    <property type="evidence" value="ECO:0007669"/>
    <property type="project" value="UniProtKB-KW"/>
</dbReference>
<evidence type="ECO:0000256" key="1">
    <source>
        <dbReference type="ARBA" id="ARBA00006739"/>
    </source>
</evidence>
<dbReference type="EMBL" id="LT838813">
    <property type="protein sequence ID" value="SMD43490.1"/>
    <property type="molecule type" value="Genomic_DNA"/>
</dbReference>
<dbReference type="SUPFAM" id="SSF53448">
    <property type="entry name" value="Nucleotide-diphospho-sugar transferases"/>
    <property type="match status" value="1"/>
</dbReference>
<gene>
    <name evidence="6" type="ORF">SAMN00777080_2082</name>
</gene>
<organism evidence="6 7">
    <name type="scientific">Aquiflexum balticum DSM 16537</name>
    <dbReference type="NCBI Taxonomy" id="758820"/>
    <lineage>
        <taxon>Bacteria</taxon>
        <taxon>Pseudomonadati</taxon>
        <taxon>Bacteroidota</taxon>
        <taxon>Cytophagia</taxon>
        <taxon>Cytophagales</taxon>
        <taxon>Cyclobacteriaceae</taxon>
        <taxon>Aquiflexum</taxon>
    </lineage>
</organism>
<dbReference type="InterPro" id="IPR029044">
    <property type="entry name" value="Nucleotide-diphossugar_trans"/>
</dbReference>
<evidence type="ECO:0000313" key="6">
    <source>
        <dbReference type="EMBL" id="SMD43490.1"/>
    </source>
</evidence>
<dbReference type="PANTHER" id="PTHR43630">
    <property type="entry name" value="POLY-BETA-1,6-N-ACETYL-D-GLUCOSAMINE SYNTHASE"/>
    <property type="match status" value="1"/>
</dbReference>
<proteinExistence type="inferred from homology"/>
<evidence type="ECO:0000256" key="4">
    <source>
        <dbReference type="SAM" id="Phobius"/>
    </source>
</evidence>
<name>A0A1W2H3I6_9BACT</name>
<keyword evidence="4" id="KW-1133">Transmembrane helix</keyword>
<evidence type="ECO:0000259" key="5">
    <source>
        <dbReference type="Pfam" id="PF00535"/>
    </source>
</evidence>
<protein>
    <submittedName>
        <fullName evidence="6">Glycosyltransferase, catalytic subunit of cellulose synthase and poly-beta-1,6-N-acetylglucosamine synthase</fullName>
    </submittedName>
</protein>
<dbReference type="AlphaFoldDB" id="A0A1W2H3I6"/>
<keyword evidence="3 6" id="KW-0808">Transferase</keyword>
<feature type="transmembrane region" description="Helical" evidence="4">
    <location>
        <begin position="330"/>
        <end position="350"/>
    </location>
</feature>
<keyword evidence="4" id="KW-0812">Transmembrane</keyword>
<evidence type="ECO:0000256" key="2">
    <source>
        <dbReference type="ARBA" id="ARBA00022676"/>
    </source>
</evidence>
<feature type="transmembrane region" description="Helical" evidence="4">
    <location>
        <begin position="362"/>
        <end position="384"/>
    </location>
</feature>
<comment type="similarity">
    <text evidence="1">Belongs to the glycosyltransferase 2 family.</text>
</comment>
<keyword evidence="4" id="KW-0472">Membrane</keyword>
<dbReference type="Pfam" id="PF00535">
    <property type="entry name" value="Glycos_transf_2"/>
    <property type="match status" value="1"/>
</dbReference>
<dbReference type="Gene3D" id="3.90.550.10">
    <property type="entry name" value="Spore Coat Polysaccharide Biosynthesis Protein SpsA, Chain A"/>
    <property type="match status" value="1"/>
</dbReference>
<dbReference type="PANTHER" id="PTHR43630:SF1">
    <property type="entry name" value="POLY-BETA-1,6-N-ACETYL-D-GLUCOSAMINE SYNTHASE"/>
    <property type="match status" value="1"/>
</dbReference>
<dbReference type="InterPro" id="IPR001173">
    <property type="entry name" value="Glyco_trans_2-like"/>
</dbReference>
<feature type="domain" description="Glycosyltransferase 2-like" evidence="5">
    <location>
        <begin position="61"/>
        <end position="227"/>
    </location>
</feature>
<dbReference type="STRING" id="758820.SAMN00777080_2082"/>
<evidence type="ECO:0000313" key="7">
    <source>
        <dbReference type="Proteomes" id="UP000192333"/>
    </source>
</evidence>
<keyword evidence="7" id="KW-1185">Reference proteome</keyword>
<feature type="transmembrane region" description="Helical" evidence="4">
    <location>
        <begin position="301"/>
        <end position="324"/>
    </location>
</feature>
<sequence>MLKLILYLPINNNRMIIEILWIVFFVGLAIQLFYILILFGRLSFFHRPNPGPDSSEKEGVTVLIAAHNERTNLKKLIPILFEQDYPNFEVMVINDRSYDGTKRILEKLMEVYPKLRTVTVDYTPSHVTSKKYAMTLGIKVAKNDVLLLTDADCWPVSEKWISLMTAPVRTGGKIFSLGFSQYDSKGGFLNKWIQFETLWTGIQYISFALWNAPFMGVGRNLCYRRSFFMDKKAFKGLWQIECGDDDLFVNLYANGKNTAVVVNPESITLSEPKTTWKTYFSQKKRHFHAGKYYKGKNKLKVGWYAFSHLIFWISGISLLIFLGINKQWEHLLLVLGIIVVRSILITTVFRSARKKLEGKVQVFWSAFFDLVYIGYFWVLGAFGYKSRKVKWK</sequence>
<accession>A0A1W2H3I6</accession>
<feature type="transmembrane region" description="Helical" evidence="4">
    <location>
        <begin position="20"/>
        <end position="39"/>
    </location>
</feature>
<reference evidence="7" key="1">
    <citation type="submission" date="2017-04" db="EMBL/GenBank/DDBJ databases">
        <authorList>
            <person name="Varghese N."/>
            <person name="Submissions S."/>
        </authorList>
    </citation>
    <scope>NUCLEOTIDE SEQUENCE [LARGE SCALE GENOMIC DNA]</scope>
    <source>
        <strain evidence="7">DSM 16537</strain>
    </source>
</reference>
<dbReference type="Proteomes" id="UP000192333">
    <property type="component" value="Chromosome I"/>
</dbReference>